<organism evidence="1 2">
    <name type="scientific">Macrolepiota fuliginosa MF-IS2</name>
    <dbReference type="NCBI Taxonomy" id="1400762"/>
    <lineage>
        <taxon>Eukaryota</taxon>
        <taxon>Fungi</taxon>
        <taxon>Dikarya</taxon>
        <taxon>Basidiomycota</taxon>
        <taxon>Agaricomycotina</taxon>
        <taxon>Agaricomycetes</taxon>
        <taxon>Agaricomycetidae</taxon>
        <taxon>Agaricales</taxon>
        <taxon>Agaricineae</taxon>
        <taxon>Agaricaceae</taxon>
        <taxon>Macrolepiota</taxon>
    </lineage>
</organism>
<name>A0A9P6BXX8_9AGAR</name>
<reference evidence="1" key="1">
    <citation type="submission" date="2020-11" db="EMBL/GenBank/DDBJ databases">
        <authorList>
            <consortium name="DOE Joint Genome Institute"/>
            <person name="Ahrendt S."/>
            <person name="Riley R."/>
            <person name="Andreopoulos W."/>
            <person name="Labutti K."/>
            <person name="Pangilinan J."/>
            <person name="Ruiz-Duenas F.J."/>
            <person name="Barrasa J.M."/>
            <person name="Sanchez-Garcia M."/>
            <person name="Camarero S."/>
            <person name="Miyauchi S."/>
            <person name="Serrano A."/>
            <person name="Linde D."/>
            <person name="Babiker R."/>
            <person name="Drula E."/>
            <person name="Ayuso-Fernandez I."/>
            <person name="Pacheco R."/>
            <person name="Padilla G."/>
            <person name="Ferreira P."/>
            <person name="Barriuso J."/>
            <person name="Kellner H."/>
            <person name="Castanera R."/>
            <person name="Alfaro M."/>
            <person name="Ramirez L."/>
            <person name="Pisabarro A.G."/>
            <person name="Kuo A."/>
            <person name="Tritt A."/>
            <person name="Lipzen A."/>
            <person name="He G."/>
            <person name="Yan M."/>
            <person name="Ng V."/>
            <person name="Cullen D."/>
            <person name="Martin F."/>
            <person name="Rosso M.-N."/>
            <person name="Henrissat B."/>
            <person name="Hibbett D."/>
            <person name="Martinez A.T."/>
            <person name="Grigoriev I.V."/>
        </authorList>
    </citation>
    <scope>NUCLEOTIDE SEQUENCE</scope>
    <source>
        <strain evidence="1">MF-IS2</strain>
    </source>
</reference>
<dbReference type="SUPFAM" id="SSF47336">
    <property type="entry name" value="ACP-like"/>
    <property type="match status" value="1"/>
</dbReference>
<comment type="caution">
    <text evidence="1">The sequence shown here is derived from an EMBL/GenBank/DDBJ whole genome shotgun (WGS) entry which is preliminary data.</text>
</comment>
<evidence type="ECO:0000313" key="2">
    <source>
        <dbReference type="Proteomes" id="UP000807342"/>
    </source>
</evidence>
<dbReference type="AlphaFoldDB" id="A0A9P6BXX8"/>
<dbReference type="OrthoDB" id="429813at2759"/>
<protein>
    <recommendedName>
        <fullName evidence="3">Carrier domain-containing protein</fullName>
    </recommendedName>
</protein>
<dbReference type="Pfam" id="PF23562">
    <property type="entry name" value="AMP-binding_C_3"/>
    <property type="match status" value="1"/>
</dbReference>
<evidence type="ECO:0000313" key="1">
    <source>
        <dbReference type="EMBL" id="KAF9441938.1"/>
    </source>
</evidence>
<proteinExistence type="predicted"/>
<keyword evidence="2" id="KW-1185">Reference proteome</keyword>
<evidence type="ECO:0008006" key="3">
    <source>
        <dbReference type="Google" id="ProtNLM"/>
    </source>
</evidence>
<gene>
    <name evidence="1" type="ORF">P691DRAFT_790309</name>
</gene>
<dbReference type="Proteomes" id="UP000807342">
    <property type="component" value="Unassembled WGS sequence"/>
</dbReference>
<sequence>MLLEDALREPPGVVEVPKTAKRVFYGGAPMDKQAGRQLLEMGVPIVDLYGTRFSYKSTPRRTIGLQRHCGRKDSVTVLSNGEKADNGQAAFSSVKIPQLTTSLSTNLPMLFDRRLSTSIRSSLITRIKQMVIIADAHNKPFLRTDQNTIKTKATLELYKREIDAAYDSLEAEAESEAAQDVNGAEEIVEYVRGAVSKVAERPFGDNDDSFENGLDSLHSVQIRTEIKPLFATFVKGSELSHNIAYAQPTISYLSTYLISHFKNEHASLDDSAALVSRTRPYVEQ</sequence>
<accession>A0A9P6BXX8</accession>
<dbReference type="EMBL" id="MU151741">
    <property type="protein sequence ID" value="KAF9441938.1"/>
    <property type="molecule type" value="Genomic_DNA"/>
</dbReference>
<dbReference type="InterPro" id="IPR036736">
    <property type="entry name" value="ACP-like_sf"/>
</dbReference>